<keyword evidence="4" id="KW-0614">Plasmid</keyword>
<feature type="transmembrane region" description="Helical" evidence="2">
    <location>
        <begin position="6"/>
        <end position="23"/>
    </location>
</feature>
<evidence type="ECO:0000259" key="3">
    <source>
        <dbReference type="Pfam" id="PF01978"/>
    </source>
</evidence>
<dbReference type="Gene3D" id="1.10.10.10">
    <property type="entry name" value="Winged helix-like DNA-binding domain superfamily/Winged helix DNA-binding domain"/>
    <property type="match status" value="1"/>
</dbReference>
<feature type="transmembrane region" description="Helical" evidence="2">
    <location>
        <begin position="67"/>
        <end position="89"/>
    </location>
</feature>
<name>L0B8F5_9EURY</name>
<keyword evidence="2" id="KW-1133">Transmembrane helix</keyword>
<dbReference type="Pfam" id="PF01978">
    <property type="entry name" value="TrmB"/>
    <property type="match status" value="1"/>
</dbReference>
<keyword evidence="2" id="KW-0812">Transmembrane</keyword>
<keyword evidence="2" id="KW-0472">Membrane</keyword>
<dbReference type="InterPro" id="IPR002831">
    <property type="entry name" value="Tscrpt_reg_TrmB_N"/>
</dbReference>
<dbReference type="EMBL" id="JQ661329">
    <property type="protein sequence ID" value="AFZ84252.1"/>
    <property type="molecule type" value="Genomic_DNA"/>
</dbReference>
<feature type="coiled-coil region" evidence="1">
    <location>
        <begin position="115"/>
        <end position="281"/>
    </location>
</feature>
<dbReference type="SUPFAM" id="SSF46785">
    <property type="entry name" value="Winged helix' DNA-binding domain"/>
    <property type="match status" value="1"/>
</dbReference>
<feature type="domain" description="Transcription regulator TrmB N-terminal" evidence="3">
    <location>
        <begin position="305"/>
        <end position="369"/>
    </location>
</feature>
<keyword evidence="1" id="KW-0175">Coiled coil</keyword>
<evidence type="ECO:0000313" key="4">
    <source>
        <dbReference type="EMBL" id="AFZ84252.1"/>
    </source>
</evidence>
<protein>
    <recommendedName>
        <fullName evidence="3">Transcription regulator TrmB N-terminal domain-containing protein</fullName>
    </recommendedName>
</protein>
<feature type="transmembrane region" description="Helical" evidence="2">
    <location>
        <begin position="44"/>
        <end position="61"/>
    </location>
</feature>
<evidence type="ECO:0000256" key="2">
    <source>
        <dbReference type="SAM" id="Phobius"/>
    </source>
</evidence>
<dbReference type="RefSeq" id="WP_015243626.1">
    <property type="nucleotide sequence ID" value="NC_019887.1"/>
</dbReference>
<accession>L0B8F5</accession>
<dbReference type="AlphaFoldDB" id="L0B8F5"/>
<evidence type="ECO:0000256" key="1">
    <source>
        <dbReference type="SAM" id="Coils"/>
    </source>
</evidence>
<organism evidence="4">
    <name type="scientific">Thermococcus sp. IRI33</name>
    <dbReference type="NCBI Taxonomy" id="1197733"/>
    <lineage>
        <taxon>Archaea</taxon>
        <taxon>Methanobacteriati</taxon>
        <taxon>Methanobacteriota</taxon>
        <taxon>Thermococci</taxon>
        <taxon>Thermococcales</taxon>
        <taxon>Thermococcaceae</taxon>
        <taxon>Thermococcus</taxon>
    </lineage>
</organism>
<sequence length="395" mass="45818">MIGWLILGVIALFVIFNIEINSINPGELILDALRAMKDFIKENYLKIVIGFLIIAVLIALITNGLWWVPLGILLLGGAIYIIGAILGWIADLFSSSTPPESEVRVLYDSKLIGLENSLKNTLRTIKEEWAKLKEEVRNTLAKDREELKAEVREELNLTKREVKDELEAYINQRLEELQKRESEIARQEEELIALKNDLERTLRNLEYRILRFEKKEEQLTALLEEAKELAGIGEDYRTLLNVYRELTDDLARLKKKEARDIDELRTEIIKLHSRLSRMEEHLLKHRVEHPEESREVDKAVFAEILRNNLGLKENEIKLIEYLLKRGKRHQAGLAKALGVKASTVKSYVDHLENLGIVEVEVQGKKKFVKLNRERLIDLGLLRKETNETEDEEEDF</sequence>
<dbReference type="InterPro" id="IPR036390">
    <property type="entry name" value="WH_DNA-bd_sf"/>
</dbReference>
<dbReference type="InterPro" id="IPR036388">
    <property type="entry name" value="WH-like_DNA-bd_sf"/>
</dbReference>
<proteinExistence type="predicted"/>
<geneLocation type="plasmid" evidence="4">
    <name>pIRI33</name>
</geneLocation>
<reference evidence="4" key="1">
    <citation type="journal article" date="2013" name="PLoS ONE">
        <title>Insights into dynamics of mobile genetic elements in hyperthermophilic environments from five new thermococcus plasmids.</title>
        <authorList>
            <person name="Krupovic M."/>
            <person name="Gonnet M."/>
            <person name="Hania W.B."/>
            <person name="Forterre P."/>
            <person name="Erauso G."/>
        </authorList>
    </citation>
    <scope>NUCLEOTIDE SEQUENCE</scope>
    <source>
        <plasmid evidence="4">pIRI33</plasmid>
    </source>
</reference>
<gene>
    <name evidence="4" type="ORF">i33-12</name>
</gene>